<evidence type="ECO:0008006" key="3">
    <source>
        <dbReference type="Google" id="ProtNLM"/>
    </source>
</evidence>
<reference evidence="1 2" key="1">
    <citation type="submission" date="2015-06" db="EMBL/GenBank/DDBJ databases">
        <authorList>
            <person name="Xie B.-B."/>
            <person name="Rong J.-C."/>
            <person name="Qin Q.-L."/>
            <person name="Zhang Y.-Z."/>
        </authorList>
    </citation>
    <scope>NUCLEOTIDE SEQUENCE [LARGE SCALE GENOMIC DNA]</scope>
    <source>
        <strain evidence="1 2">JCM 20779</strain>
    </source>
</reference>
<dbReference type="PANTHER" id="PTHR46312">
    <property type="entry name" value="NACHT DOMAIN-CONTAINING PROTEIN"/>
    <property type="match status" value="1"/>
</dbReference>
<dbReference type="Proteomes" id="UP000016521">
    <property type="component" value="Chromosome I"/>
</dbReference>
<protein>
    <recommendedName>
        <fullName evidence="3">NACHT domain-containing protein</fullName>
    </recommendedName>
</protein>
<dbReference type="EMBL" id="CP011924">
    <property type="protein sequence ID" value="ATD07948.1"/>
    <property type="molecule type" value="Genomic_DNA"/>
</dbReference>
<organism evidence="1 2">
    <name type="scientific">Pseudoalteromonas piscicida</name>
    <dbReference type="NCBI Taxonomy" id="43662"/>
    <lineage>
        <taxon>Bacteria</taxon>
        <taxon>Pseudomonadati</taxon>
        <taxon>Pseudomonadota</taxon>
        <taxon>Gammaproteobacteria</taxon>
        <taxon>Alteromonadales</taxon>
        <taxon>Pseudoalteromonadaceae</taxon>
        <taxon>Pseudoalteromonas</taxon>
    </lineage>
</organism>
<dbReference type="InterPro" id="IPR027417">
    <property type="entry name" value="P-loop_NTPase"/>
</dbReference>
<sequence>MRVPANKVYLACPEVVDDRMKDKIFNGFKKGEEPEILDGATLVKIIKEKAPKLYEKLKPDNFKIFENKEIEKTNHELLNAIKAESYIDIKTIYNDLSFFLGNIESKEALSSVAIPDNREPSVNYLTWNTVKESLMEIEDTFEVKLIEESELVKAEKSIERQKIEFSSKNKGNIEIEKNTFIKLNKKSLANHLNELLNQQRSYIQSINKEPKPNEIIKLLNSTGKSLKLLDMLEEKSRYIGKTIDFKESIPMKPLTVSPFFIFDTHKNLAVYGKAGAGKTTTLSQYAKYKIEKDPSSVIHLRLNKIQQDYIERKNHFDDYSKNIIYSFICINSKMEESKKSIDFIVEFLDKKVTLILDGLDEIYNSTPSILQEIEDLVRKHNNLQIIISTRDCVSYLKEIEFLGVTLEPFTKEQLFKFIKTYNGENNFKEIKREIQKNKLYEIINTPLLATVACELYNQGIKSFSNENEIYNARLRLLTGEYDSYKKIKPRTNLHTEHLQNCAIELAYYMHVNEFRGYDKVSAVKYLLKNTGYEKKLIENLLHSLQYDCNILFFDTSEQKYHFGHIRFQEHLAAVAIKSKPEFDWVEKLSSNFWRGALSLYAQSNSIEFLVNRLGEQRSVTSEQLTSLKHIVKSSPLALNRHLVDFLSIGRPILLG</sequence>
<accession>A0ABN5CEL7</accession>
<evidence type="ECO:0000313" key="2">
    <source>
        <dbReference type="Proteomes" id="UP000016521"/>
    </source>
</evidence>
<dbReference type="SUPFAM" id="SSF52540">
    <property type="entry name" value="P-loop containing nucleoside triphosphate hydrolases"/>
    <property type="match status" value="1"/>
</dbReference>
<keyword evidence="2" id="KW-1185">Reference proteome</keyword>
<proteinExistence type="predicted"/>
<evidence type="ECO:0000313" key="1">
    <source>
        <dbReference type="EMBL" id="ATD07948.1"/>
    </source>
</evidence>
<dbReference type="PANTHER" id="PTHR46312:SF2">
    <property type="entry name" value="NUCLEOTIDE-BINDING OLIGOMERIZATION DOMAIN-CONTAINING PROTEIN 2-LIKE"/>
    <property type="match status" value="1"/>
</dbReference>
<dbReference type="Gene3D" id="3.40.50.300">
    <property type="entry name" value="P-loop containing nucleotide triphosphate hydrolases"/>
    <property type="match status" value="1"/>
</dbReference>
<gene>
    <name evidence="1" type="ORF">PPIS_a3098</name>
</gene>
<name>A0ABN5CEL7_PSEO7</name>